<gene>
    <name evidence="2" type="ORF">CYY_006954</name>
</gene>
<accession>A0A8J4UXY6</accession>
<proteinExistence type="predicted"/>
<evidence type="ECO:0000313" key="3">
    <source>
        <dbReference type="Proteomes" id="UP000695562"/>
    </source>
</evidence>
<dbReference type="EMBL" id="AJWJ01000344">
    <property type="protein sequence ID" value="KAF2071730.1"/>
    <property type="molecule type" value="Genomic_DNA"/>
</dbReference>
<comment type="caution">
    <text evidence="2">The sequence shown here is derived from an EMBL/GenBank/DDBJ whole genome shotgun (WGS) entry which is preliminary data.</text>
</comment>
<protein>
    <submittedName>
        <fullName evidence="2">Uncharacterized protein</fullName>
    </submittedName>
</protein>
<keyword evidence="3" id="KW-1185">Reference proteome</keyword>
<evidence type="ECO:0000313" key="2">
    <source>
        <dbReference type="EMBL" id="KAF2071730.1"/>
    </source>
</evidence>
<feature type="chain" id="PRO_5035150819" evidence="1">
    <location>
        <begin position="20"/>
        <end position="177"/>
    </location>
</feature>
<reference evidence="2" key="1">
    <citation type="submission" date="2020-01" db="EMBL/GenBank/DDBJ databases">
        <title>Development of genomics and gene disruption for Polysphondylium violaceum indicates a role for the polyketide synthase stlB in stalk morphogenesis.</title>
        <authorList>
            <person name="Narita B."/>
            <person name="Kawabe Y."/>
            <person name="Kin K."/>
            <person name="Saito T."/>
            <person name="Gibbs R."/>
            <person name="Kuspa A."/>
            <person name="Muzny D."/>
            <person name="Queller D."/>
            <person name="Richards S."/>
            <person name="Strassman J."/>
            <person name="Sucgang R."/>
            <person name="Worley K."/>
            <person name="Schaap P."/>
        </authorList>
    </citation>
    <scope>NUCLEOTIDE SEQUENCE</scope>
    <source>
        <strain evidence="2">QSvi11</strain>
    </source>
</reference>
<dbReference type="CDD" id="cd22935">
    <property type="entry name" value="SctA-like"/>
    <property type="match status" value="1"/>
</dbReference>
<evidence type="ECO:0000256" key="1">
    <source>
        <dbReference type="SAM" id="SignalP"/>
    </source>
</evidence>
<dbReference type="PANTHER" id="PTHR38742">
    <property type="entry name" value="PROTEIN GP17"/>
    <property type="match status" value="1"/>
</dbReference>
<dbReference type="AlphaFoldDB" id="A0A8J4UXY6"/>
<sequence length="177" mass="18767">MKVIFALVAILALVASASAKTSYRSTPADIVSFIVGVADGLEISMNENATQCVTESGATFDEFVTAFHLIDQGFQKKSVALVGQGIEDFGLALQEVPVAFQTCGVEKFVQEIESLAKQLSSGTDGIIEIILKEALNIFHNRVDLSGEFKAAIADWKSGSFFGCGQNVGEIVGILLTA</sequence>
<organism evidence="2 3">
    <name type="scientific">Polysphondylium violaceum</name>
    <dbReference type="NCBI Taxonomy" id="133409"/>
    <lineage>
        <taxon>Eukaryota</taxon>
        <taxon>Amoebozoa</taxon>
        <taxon>Evosea</taxon>
        <taxon>Eumycetozoa</taxon>
        <taxon>Dictyostelia</taxon>
        <taxon>Dictyosteliales</taxon>
        <taxon>Dictyosteliaceae</taxon>
        <taxon>Polysphondylium</taxon>
    </lineage>
</organism>
<keyword evidence="1" id="KW-0732">Signal</keyword>
<dbReference type="Proteomes" id="UP000695562">
    <property type="component" value="Unassembled WGS sequence"/>
</dbReference>
<feature type="signal peptide" evidence="1">
    <location>
        <begin position="1"/>
        <end position="19"/>
    </location>
</feature>
<name>A0A8J4UXY6_9MYCE</name>
<dbReference type="PANTHER" id="PTHR38742:SF1">
    <property type="entry name" value="SECRETED PROTEIN C"/>
    <property type="match status" value="1"/>
</dbReference>
<dbReference type="OrthoDB" id="17229at2759"/>